<evidence type="ECO:0000313" key="8">
    <source>
        <dbReference type="Proteomes" id="UP000054270"/>
    </source>
</evidence>
<dbReference type="PANTHER" id="PTHR17920">
    <property type="entry name" value="TRANSMEMBRANE AND COILED-COIL DOMAIN-CONTAINING PROTEIN 4 TMCO4"/>
    <property type="match status" value="1"/>
</dbReference>
<evidence type="ECO:0000256" key="1">
    <source>
        <dbReference type="ARBA" id="ARBA00004141"/>
    </source>
</evidence>
<evidence type="ECO:0000256" key="5">
    <source>
        <dbReference type="ARBA" id="ARBA00023136"/>
    </source>
</evidence>
<keyword evidence="3 6" id="KW-0812">Transmembrane</keyword>
<keyword evidence="5 6" id="KW-0472">Membrane</keyword>
<evidence type="ECO:0000256" key="2">
    <source>
        <dbReference type="ARBA" id="ARBA00009824"/>
    </source>
</evidence>
<accession>A0A0D2LIA2</accession>
<dbReference type="GO" id="GO:0016020">
    <property type="term" value="C:membrane"/>
    <property type="evidence" value="ECO:0007669"/>
    <property type="project" value="UniProtKB-SubCell"/>
</dbReference>
<reference evidence="8" key="1">
    <citation type="submission" date="2014-04" db="EMBL/GenBank/DDBJ databases">
        <title>Evolutionary Origins and Diversification of the Mycorrhizal Mutualists.</title>
        <authorList>
            <consortium name="DOE Joint Genome Institute"/>
            <consortium name="Mycorrhizal Genomics Consortium"/>
            <person name="Kohler A."/>
            <person name="Kuo A."/>
            <person name="Nagy L.G."/>
            <person name="Floudas D."/>
            <person name="Copeland A."/>
            <person name="Barry K.W."/>
            <person name="Cichocki N."/>
            <person name="Veneault-Fourrey C."/>
            <person name="LaButti K."/>
            <person name="Lindquist E.A."/>
            <person name="Lipzen A."/>
            <person name="Lundell T."/>
            <person name="Morin E."/>
            <person name="Murat C."/>
            <person name="Riley R."/>
            <person name="Ohm R."/>
            <person name="Sun H."/>
            <person name="Tunlid A."/>
            <person name="Henrissat B."/>
            <person name="Grigoriev I.V."/>
            <person name="Hibbett D.S."/>
            <person name="Martin F."/>
        </authorList>
    </citation>
    <scope>NUCLEOTIDE SEQUENCE [LARGE SCALE GENOMIC DNA]</scope>
    <source>
        <strain evidence="8">FD-334 SS-4</strain>
    </source>
</reference>
<name>A0A0D2LIA2_HYPSF</name>
<evidence type="ECO:0000313" key="7">
    <source>
        <dbReference type="EMBL" id="KJA27382.1"/>
    </source>
</evidence>
<dbReference type="InterPro" id="IPR007941">
    <property type="entry name" value="DUF726"/>
</dbReference>
<dbReference type="InterPro" id="IPR029058">
    <property type="entry name" value="AB_hydrolase_fold"/>
</dbReference>
<sequence>MPTDLEKIIPPKDISLEKKKLVFTFFYRRLARYRNTVKWCSNPDPSLRDGSNGEQRQRAFESQINIWAQNLLKEAWIVCHASEDNACPTLDSLADTATGDLKEAEIMEDMSKVLNTIVFLDITNAKQYSAHTRVFLKSLGKLDEVAIVSTLRNPKKTLEQAQMQVEATRSDHAEQGKTLRVVGMGIGAIAGGILIGITGGLAAPLVGAGVATILGWLGLGGTLVGLLASALAGSSVVCGALFGIYGAQSTANMVERHTKEVRDLALVPVRKKSGYDTLGIRICASGWLTSKDDVTAPWSSIISMDDTLALQWEIQALEDLSDALMTLAKSHAMKYLQGEVIKRTLFASLMTSLSPIAWLKMGQIIDNPWMNARALAIKTGVVLGDLLANRAFGNRPVTLAGYSLGSLVIFEALKHLATLDPSKSIHLIEDVFLFGTPVKAEADAWISVRRVVAGRLVNGYTQNDYVLGVLSRLSDATWEVAGLQKVTVKGVENICCEAVEGHTMWRTAVGRYLASADMEESERHTKNRF</sequence>
<feature type="transmembrane region" description="Helical" evidence="6">
    <location>
        <begin position="223"/>
        <end position="247"/>
    </location>
</feature>
<dbReference type="SUPFAM" id="SSF53474">
    <property type="entry name" value="alpha/beta-Hydrolases"/>
    <property type="match status" value="1"/>
</dbReference>
<dbReference type="OrthoDB" id="277931at2759"/>
<dbReference type="EMBL" id="KN817524">
    <property type="protein sequence ID" value="KJA27382.1"/>
    <property type="molecule type" value="Genomic_DNA"/>
</dbReference>
<dbReference type="STRING" id="945553.A0A0D2LIA2"/>
<evidence type="ECO:0000256" key="3">
    <source>
        <dbReference type="ARBA" id="ARBA00022692"/>
    </source>
</evidence>
<protein>
    <recommendedName>
        <fullName evidence="9">DUF726-domain-containing protein</fullName>
    </recommendedName>
</protein>
<dbReference type="Proteomes" id="UP000054270">
    <property type="component" value="Unassembled WGS sequence"/>
</dbReference>
<evidence type="ECO:0000256" key="4">
    <source>
        <dbReference type="ARBA" id="ARBA00022989"/>
    </source>
</evidence>
<comment type="subcellular location">
    <subcellularLocation>
        <location evidence="1">Membrane</location>
        <topology evidence="1">Multi-pass membrane protein</topology>
    </subcellularLocation>
</comment>
<proteinExistence type="inferred from homology"/>
<dbReference type="AlphaFoldDB" id="A0A0D2LIA2"/>
<comment type="similarity">
    <text evidence="2">Belongs to the TMCO4 family.</text>
</comment>
<gene>
    <name evidence="7" type="ORF">HYPSUDRAFT_131421</name>
</gene>
<dbReference type="OMA" id="QWEVQAL"/>
<keyword evidence="4 6" id="KW-1133">Transmembrane helix</keyword>
<organism evidence="7 8">
    <name type="scientific">Hypholoma sublateritium (strain FD-334 SS-4)</name>
    <dbReference type="NCBI Taxonomy" id="945553"/>
    <lineage>
        <taxon>Eukaryota</taxon>
        <taxon>Fungi</taxon>
        <taxon>Dikarya</taxon>
        <taxon>Basidiomycota</taxon>
        <taxon>Agaricomycotina</taxon>
        <taxon>Agaricomycetes</taxon>
        <taxon>Agaricomycetidae</taxon>
        <taxon>Agaricales</taxon>
        <taxon>Agaricineae</taxon>
        <taxon>Strophariaceae</taxon>
        <taxon>Hypholoma</taxon>
    </lineage>
</organism>
<dbReference type="Pfam" id="PF05277">
    <property type="entry name" value="DUF726"/>
    <property type="match status" value="1"/>
</dbReference>
<dbReference type="PANTHER" id="PTHR17920:SF22">
    <property type="entry name" value="DUF726 DOMAIN PROTEIN (AFU_ORTHOLOGUE AFUA_2G12860)"/>
    <property type="match status" value="1"/>
</dbReference>
<evidence type="ECO:0008006" key="9">
    <source>
        <dbReference type="Google" id="ProtNLM"/>
    </source>
</evidence>
<feature type="transmembrane region" description="Helical" evidence="6">
    <location>
        <begin position="186"/>
        <end position="217"/>
    </location>
</feature>
<evidence type="ECO:0000256" key="6">
    <source>
        <dbReference type="SAM" id="Phobius"/>
    </source>
</evidence>
<keyword evidence="8" id="KW-1185">Reference proteome</keyword>